<evidence type="ECO:0000256" key="1">
    <source>
        <dbReference type="ARBA" id="ARBA00001974"/>
    </source>
</evidence>
<accession>A0A839RYL8</accession>
<feature type="domain" description="FAD dependent oxidoreductase" evidence="5">
    <location>
        <begin position="11"/>
        <end position="363"/>
    </location>
</feature>
<dbReference type="Proteomes" id="UP000550714">
    <property type="component" value="Unassembled WGS sequence"/>
</dbReference>
<comment type="similarity">
    <text evidence="2">Belongs to the DadA oxidoreductase family.</text>
</comment>
<dbReference type="SUPFAM" id="SSF51905">
    <property type="entry name" value="FAD/NAD(P)-binding domain"/>
    <property type="match status" value="1"/>
</dbReference>
<dbReference type="EMBL" id="JACHWU010000001">
    <property type="protein sequence ID" value="MBB3049900.1"/>
    <property type="molecule type" value="Genomic_DNA"/>
</dbReference>
<dbReference type="InterPro" id="IPR036188">
    <property type="entry name" value="FAD/NAD-bd_sf"/>
</dbReference>
<reference evidence="6 7" key="1">
    <citation type="submission" date="2020-08" db="EMBL/GenBank/DDBJ databases">
        <title>Genomic Encyclopedia of Type Strains, Phase III (KMG-III): the genomes of soil and plant-associated and newly described type strains.</title>
        <authorList>
            <person name="Whitman W."/>
        </authorList>
    </citation>
    <scope>NUCLEOTIDE SEQUENCE [LARGE SCALE GENOMIC DNA]</scope>
    <source>
        <strain evidence="6 7">CECT 8577</strain>
    </source>
</reference>
<comment type="caution">
    <text evidence="6">The sequence shown here is derived from an EMBL/GenBank/DDBJ whole genome shotgun (WGS) entry which is preliminary data.</text>
</comment>
<proteinExistence type="inferred from homology"/>
<dbReference type="InterPro" id="IPR017741">
    <property type="entry name" value="FAD-dependent_OxRdtase_HpnW"/>
</dbReference>
<organism evidence="6 7">
    <name type="scientific">Prauserella isguenensis</name>
    <dbReference type="NCBI Taxonomy" id="1470180"/>
    <lineage>
        <taxon>Bacteria</taxon>
        <taxon>Bacillati</taxon>
        <taxon>Actinomycetota</taxon>
        <taxon>Actinomycetes</taxon>
        <taxon>Pseudonocardiales</taxon>
        <taxon>Pseudonocardiaceae</taxon>
        <taxon>Prauserella</taxon>
    </lineage>
</organism>
<dbReference type="GO" id="GO:0016491">
    <property type="term" value="F:oxidoreductase activity"/>
    <property type="evidence" value="ECO:0007669"/>
    <property type="project" value="UniProtKB-KW"/>
</dbReference>
<evidence type="ECO:0000259" key="5">
    <source>
        <dbReference type="Pfam" id="PF01266"/>
    </source>
</evidence>
<comment type="cofactor">
    <cofactor evidence="1">
        <name>FAD</name>
        <dbReference type="ChEBI" id="CHEBI:57692"/>
    </cofactor>
</comment>
<dbReference type="GO" id="GO:0005737">
    <property type="term" value="C:cytoplasm"/>
    <property type="evidence" value="ECO:0007669"/>
    <property type="project" value="TreeGrafter"/>
</dbReference>
<dbReference type="PANTHER" id="PTHR13847">
    <property type="entry name" value="SARCOSINE DEHYDROGENASE-RELATED"/>
    <property type="match status" value="1"/>
</dbReference>
<dbReference type="Pfam" id="PF01266">
    <property type="entry name" value="DAO"/>
    <property type="match status" value="1"/>
</dbReference>
<evidence type="ECO:0000256" key="4">
    <source>
        <dbReference type="ARBA" id="ARBA00023002"/>
    </source>
</evidence>
<dbReference type="NCBIfam" id="TIGR03364">
    <property type="entry name" value="HpnW_proposed"/>
    <property type="match status" value="1"/>
</dbReference>
<keyword evidence="7" id="KW-1185">Reference proteome</keyword>
<gene>
    <name evidence="6" type="ORF">FHS23_000895</name>
</gene>
<sequence length="372" mass="39452">MTSGSVLGTADVVVIGAGVVGLAHAYEAAERGLSVAVVERDARAIGASVRNFGHGCITAQDGQALDYALASRPVWLRLAEECGFRISDAGTVVVARADDEYALLAELAERRDGQVDLLDARGVRDRVEVDGAVGGALLPLDIRVDPREAVHALAASLADRGVTFHWSTTAHTIGTAEVGTSRGVLRARHVVVAVGHDVDRHFPALAEKRDVERCSLHMLRVADPHGRDVDSAVLTGFSMLRYRAFAACPSHAAVRSRLNREHPGLVDAGLNLMFTQLPCGDLTIGDTHSYQATVSPYRAETLDELVLAETARLLGVRSLTVRERWTGVYASAPEPFLVETPCAGVRVVAVTSGIGMTTAFGLAPAVLDDLLA</sequence>
<protein>
    <submittedName>
        <fullName evidence="6">FAD dependent oxidoreductase TIGR03364</fullName>
    </submittedName>
</protein>
<dbReference type="Gene3D" id="3.30.9.10">
    <property type="entry name" value="D-Amino Acid Oxidase, subunit A, domain 2"/>
    <property type="match status" value="1"/>
</dbReference>
<keyword evidence="3" id="KW-0285">Flavoprotein</keyword>
<name>A0A839RYL8_9PSEU</name>
<dbReference type="InterPro" id="IPR006076">
    <property type="entry name" value="FAD-dep_OxRdtase"/>
</dbReference>
<evidence type="ECO:0000313" key="6">
    <source>
        <dbReference type="EMBL" id="MBB3049900.1"/>
    </source>
</evidence>
<dbReference type="Gene3D" id="3.50.50.60">
    <property type="entry name" value="FAD/NAD(P)-binding domain"/>
    <property type="match status" value="1"/>
</dbReference>
<dbReference type="PANTHER" id="PTHR13847:SF286">
    <property type="entry name" value="D-AMINO ACID DEHYDROGENASE"/>
    <property type="match status" value="1"/>
</dbReference>
<keyword evidence="4" id="KW-0560">Oxidoreductase</keyword>
<dbReference type="RefSeq" id="WP_183648181.1">
    <property type="nucleotide sequence ID" value="NZ_JACHWU010000001.1"/>
</dbReference>
<evidence type="ECO:0000256" key="3">
    <source>
        <dbReference type="ARBA" id="ARBA00022630"/>
    </source>
</evidence>
<evidence type="ECO:0000313" key="7">
    <source>
        <dbReference type="Proteomes" id="UP000550714"/>
    </source>
</evidence>
<evidence type="ECO:0000256" key="2">
    <source>
        <dbReference type="ARBA" id="ARBA00009410"/>
    </source>
</evidence>
<dbReference type="AlphaFoldDB" id="A0A839RYL8"/>